<proteinExistence type="predicted"/>
<dbReference type="Proteomes" id="UP001319870">
    <property type="component" value="Unassembled WGS sequence"/>
</dbReference>
<dbReference type="Gene3D" id="3.60.15.10">
    <property type="entry name" value="Ribonuclease Z/Hydroxyacylglutathione hydrolase-like"/>
    <property type="match status" value="1"/>
</dbReference>
<dbReference type="InterPro" id="IPR036866">
    <property type="entry name" value="RibonucZ/Hydroxyglut_hydro"/>
</dbReference>
<name>A0ABS7ZI08_9MICO</name>
<comment type="caution">
    <text evidence="2">The sequence shown here is derived from an EMBL/GenBank/DDBJ whole genome shotgun (WGS) entry which is preliminary data.</text>
</comment>
<organism evidence="2 3">
    <name type="scientific">Isoptericola luteus</name>
    <dbReference type="NCBI Taxonomy" id="2879484"/>
    <lineage>
        <taxon>Bacteria</taxon>
        <taxon>Bacillati</taxon>
        <taxon>Actinomycetota</taxon>
        <taxon>Actinomycetes</taxon>
        <taxon>Micrococcales</taxon>
        <taxon>Promicromonosporaceae</taxon>
        <taxon>Isoptericola</taxon>
    </lineage>
</organism>
<sequence>MTTTPAPRGTTVPPTEKPVPETGSLELTCWGHAGLRLEREGTRLVIDPGPFTDPAILDGAAAVLVTHEHPDHVTPERLATVVAGDDGPAVWAPAPVVAALVAAGAPAERVHAVAAGHELEAAGFAVRTVGGAHAVIHPDIPVLENVGYLVEGSVLHPGDAFPGLPDGVRPQVLALPVSAPWLRLSDAVDYVRQVSPGLVVPIHDALLSDVGKRVFDRITTGLVGTVGYRRLAPGEPLTVPAR</sequence>
<dbReference type="PANTHER" id="PTHR43546:SF3">
    <property type="entry name" value="UPF0173 METAL-DEPENDENT HYDROLASE MJ1163"/>
    <property type="match status" value="1"/>
</dbReference>
<dbReference type="RefSeq" id="WP_225566331.1">
    <property type="nucleotide sequence ID" value="NZ_JAIXCQ010000011.1"/>
</dbReference>
<dbReference type="SUPFAM" id="SSF56281">
    <property type="entry name" value="Metallo-hydrolase/oxidoreductase"/>
    <property type="match status" value="1"/>
</dbReference>
<evidence type="ECO:0000313" key="2">
    <source>
        <dbReference type="EMBL" id="MCA5894553.1"/>
    </source>
</evidence>
<accession>A0ABS7ZI08</accession>
<feature type="region of interest" description="Disordered" evidence="1">
    <location>
        <begin position="1"/>
        <end position="24"/>
    </location>
</feature>
<dbReference type="PANTHER" id="PTHR43546">
    <property type="entry name" value="UPF0173 METAL-DEPENDENT HYDROLASE MJ1163-RELATED"/>
    <property type="match status" value="1"/>
</dbReference>
<keyword evidence="3" id="KW-1185">Reference proteome</keyword>
<protein>
    <submittedName>
        <fullName evidence="2">MBL fold metallo-hydrolase</fullName>
    </submittedName>
</protein>
<dbReference type="EMBL" id="JAIXCQ010000011">
    <property type="protein sequence ID" value="MCA5894553.1"/>
    <property type="molecule type" value="Genomic_DNA"/>
</dbReference>
<gene>
    <name evidence="2" type="ORF">LEP48_14535</name>
</gene>
<evidence type="ECO:0000256" key="1">
    <source>
        <dbReference type="SAM" id="MobiDB-lite"/>
    </source>
</evidence>
<dbReference type="InterPro" id="IPR050114">
    <property type="entry name" value="UPF0173_UPF0282_UlaG_hydrolase"/>
</dbReference>
<dbReference type="Pfam" id="PF13483">
    <property type="entry name" value="Lactamase_B_3"/>
    <property type="match status" value="1"/>
</dbReference>
<reference evidence="2 3" key="1">
    <citation type="submission" date="2021-09" db="EMBL/GenBank/DDBJ databases">
        <title>Isoptericola luteus sp. nov., a novel bacterium isolated from Harbin, the capital city of Heilongjiang province.</title>
        <authorList>
            <person name="Li J."/>
        </authorList>
    </citation>
    <scope>NUCLEOTIDE SEQUENCE [LARGE SCALE GENOMIC DNA]</scope>
    <source>
        <strain evidence="2 3">NEAU-Y5</strain>
    </source>
</reference>
<evidence type="ECO:0000313" key="3">
    <source>
        <dbReference type="Proteomes" id="UP001319870"/>
    </source>
</evidence>